<dbReference type="PANTHER" id="PTHR19136">
    <property type="entry name" value="MOLYBDENUM COFACTOR GUANYLYLTRANSFERASE"/>
    <property type="match status" value="1"/>
</dbReference>
<keyword evidence="4" id="KW-0547">Nucleotide-binding</keyword>
<dbReference type="InterPro" id="IPR029044">
    <property type="entry name" value="Nucleotide-diphossugar_trans"/>
</dbReference>
<keyword evidence="2 9" id="KW-0808">Transferase</keyword>
<protein>
    <submittedName>
        <fullName evidence="9">Molybdenum cofactor guanylyltransferase</fullName>
    </submittedName>
</protein>
<dbReference type="EMBL" id="BLAB01000001">
    <property type="protein sequence ID" value="GER94169.1"/>
    <property type="molecule type" value="Genomic_DNA"/>
</dbReference>
<keyword evidence="9" id="KW-0548">Nucleotidyltransferase</keyword>
<evidence type="ECO:0000256" key="3">
    <source>
        <dbReference type="ARBA" id="ARBA00022723"/>
    </source>
</evidence>
<proteinExistence type="inferred from homology"/>
<organism evidence="9">
    <name type="scientific">hot springs metagenome</name>
    <dbReference type="NCBI Taxonomy" id="433727"/>
    <lineage>
        <taxon>unclassified sequences</taxon>
        <taxon>metagenomes</taxon>
        <taxon>ecological metagenomes</taxon>
    </lineage>
</organism>
<keyword evidence="6" id="KW-0342">GTP-binding</keyword>
<dbReference type="PANTHER" id="PTHR19136:SF81">
    <property type="entry name" value="MOLYBDENUM COFACTOR GUANYLYLTRANSFERASE"/>
    <property type="match status" value="1"/>
</dbReference>
<evidence type="ECO:0000313" key="9">
    <source>
        <dbReference type="EMBL" id="GER94169.1"/>
    </source>
</evidence>
<evidence type="ECO:0000256" key="5">
    <source>
        <dbReference type="ARBA" id="ARBA00022842"/>
    </source>
</evidence>
<keyword evidence="3" id="KW-0479">Metal-binding</keyword>
<feature type="domain" description="MobA-like NTP transferase" evidence="8">
    <location>
        <begin position="6"/>
        <end position="164"/>
    </location>
</feature>
<dbReference type="Gene3D" id="3.90.550.10">
    <property type="entry name" value="Spore Coat Polysaccharide Biosynthesis Protein SpsA, Chain A"/>
    <property type="match status" value="1"/>
</dbReference>
<dbReference type="GO" id="GO:0016779">
    <property type="term" value="F:nucleotidyltransferase activity"/>
    <property type="evidence" value="ECO:0007669"/>
    <property type="project" value="UniProtKB-KW"/>
</dbReference>
<dbReference type="GO" id="GO:0006777">
    <property type="term" value="P:Mo-molybdopterin cofactor biosynthetic process"/>
    <property type="evidence" value="ECO:0007669"/>
    <property type="project" value="UniProtKB-KW"/>
</dbReference>
<dbReference type="HAMAP" id="MF_00316">
    <property type="entry name" value="MobA"/>
    <property type="match status" value="1"/>
</dbReference>
<accession>A0A5J4L7L9</accession>
<keyword evidence="5" id="KW-0460">Magnesium</keyword>
<name>A0A5J4L7L9_9ZZZZ</name>
<dbReference type="GO" id="GO:0046872">
    <property type="term" value="F:metal ion binding"/>
    <property type="evidence" value="ECO:0007669"/>
    <property type="project" value="UniProtKB-KW"/>
</dbReference>
<dbReference type="GO" id="GO:0005525">
    <property type="term" value="F:GTP binding"/>
    <property type="evidence" value="ECO:0007669"/>
    <property type="project" value="UniProtKB-KW"/>
</dbReference>
<keyword evidence="7" id="KW-0501">Molybdenum cofactor biosynthesis</keyword>
<sequence>MNITSVILAGGENRRFPTLKGFIKIGNNTIIGKNLSLLMDIFDEVFISTNMPEKYFHFGVPLIGDVLPSKGPLSGIYSSLINSKNKCIFVLACDMPFIKKELVSFICKRHIEASKGMFQNHGATIPIYNRQPQPLFGIYCKSAISYFEDCILEGKTSMKRILSEINTHFISESDIMTVDYDGRSFVNINTIEDYEKAVTGSLIAAPSHQ</sequence>
<evidence type="ECO:0000256" key="4">
    <source>
        <dbReference type="ARBA" id="ARBA00022741"/>
    </source>
</evidence>
<dbReference type="Pfam" id="PF12804">
    <property type="entry name" value="NTP_transf_3"/>
    <property type="match status" value="1"/>
</dbReference>
<keyword evidence="1" id="KW-0963">Cytoplasm</keyword>
<dbReference type="InterPro" id="IPR025877">
    <property type="entry name" value="MobA-like_NTP_Trfase"/>
</dbReference>
<evidence type="ECO:0000256" key="7">
    <source>
        <dbReference type="ARBA" id="ARBA00023150"/>
    </source>
</evidence>
<dbReference type="SUPFAM" id="SSF53448">
    <property type="entry name" value="Nucleotide-diphospho-sugar transferases"/>
    <property type="match status" value="1"/>
</dbReference>
<dbReference type="AlphaFoldDB" id="A0A5J4L7L9"/>
<evidence type="ECO:0000256" key="6">
    <source>
        <dbReference type="ARBA" id="ARBA00023134"/>
    </source>
</evidence>
<evidence type="ECO:0000256" key="1">
    <source>
        <dbReference type="ARBA" id="ARBA00022490"/>
    </source>
</evidence>
<gene>
    <name evidence="9" type="ORF">A45J_1928</name>
</gene>
<comment type="caution">
    <text evidence="9">The sequence shown here is derived from an EMBL/GenBank/DDBJ whole genome shotgun (WGS) entry which is preliminary data.</text>
</comment>
<dbReference type="CDD" id="cd02503">
    <property type="entry name" value="MobA"/>
    <property type="match status" value="1"/>
</dbReference>
<evidence type="ECO:0000256" key="2">
    <source>
        <dbReference type="ARBA" id="ARBA00022679"/>
    </source>
</evidence>
<dbReference type="InterPro" id="IPR013482">
    <property type="entry name" value="Molybde_CF_guanTrfase"/>
</dbReference>
<evidence type="ECO:0000259" key="8">
    <source>
        <dbReference type="Pfam" id="PF12804"/>
    </source>
</evidence>
<reference evidence="9" key="1">
    <citation type="submission" date="2019-10" db="EMBL/GenBank/DDBJ databases">
        <title>Metagenomic sequencing of thiosulfate-disproportionating enrichment culture.</title>
        <authorList>
            <person name="Umezawa K."/>
            <person name="Kojima H."/>
            <person name="Fukui M."/>
        </authorList>
    </citation>
    <scope>NUCLEOTIDE SEQUENCE</scope>
    <source>
        <strain evidence="9">45J</strain>
    </source>
</reference>